<dbReference type="CDD" id="cd16207">
    <property type="entry name" value="EFh_ScPlc1p_like"/>
    <property type="match status" value="1"/>
</dbReference>
<proteinExistence type="predicted"/>
<accession>A0A9P8RTX6</accession>
<protein>
    <recommendedName>
        <fullName evidence="1 6">Phosphoinositide phospholipase C</fullName>
        <ecNumber evidence="1 6">3.1.4.11</ecNumber>
    </recommendedName>
</protein>
<keyword evidence="3 6" id="KW-0442">Lipid degradation</keyword>
<dbReference type="AlphaFoldDB" id="A0A9P8RTX6"/>
<dbReference type="GO" id="GO:0048015">
    <property type="term" value="P:phosphatidylinositol-mediated signaling"/>
    <property type="evidence" value="ECO:0007669"/>
    <property type="project" value="TreeGrafter"/>
</dbReference>
<dbReference type="PANTHER" id="PTHR10336">
    <property type="entry name" value="PHOSPHOINOSITIDE-SPECIFIC PHOSPHOLIPASE C FAMILY PROTEIN"/>
    <property type="match status" value="1"/>
</dbReference>
<dbReference type="SUPFAM" id="SSF49562">
    <property type="entry name" value="C2 domain (Calcium/lipid-binding domain, CaLB)"/>
    <property type="match status" value="1"/>
</dbReference>
<name>A0A9P8RTX6_9PEZI</name>
<feature type="region of interest" description="Disordered" evidence="7">
    <location>
        <begin position="94"/>
        <end position="184"/>
    </location>
</feature>
<dbReference type="Gene3D" id="1.10.238.10">
    <property type="entry name" value="EF-hand"/>
    <property type="match status" value="1"/>
</dbReference>
<feature type="region of interest" description="Disordered" evidence="7">
    <location>
        <begin position="26"/>
        <end position="58"/>
    </location>
</feature>
<dbReference type="PROSITE" id="PS50007">
    <property type="entry name" value="PIPLC_X_DOMAIN"/>
    <property type="match status" value="1"/>
</dbReference>
<dbReference type="FunFam" id="2.60.40.150:FF:000201">
    <property type="entry name" value="Phosphoinositide phospholipase C"/>
    <property type="match status" value="1"/>
</dbReference>
<dbReference type="InterPro" id="IPR035892">
    <property type="entry name" value="C2_domain_sf"/>
</dbReference>
<dbReference type="GO" id="GO:0016042">
    <property type="term" value="P:lipid catabolic process"/>
    <property type="evidence" value="ECO:0007669"/>
    <property type="project" value="UniProtKB-KW"/>
</dbReference>
<feature type="compositionally biased region" description="Acidic residues" evidence="7">
    <location>
        <begin position="144"/>
        <end position="153"/>
    </location>
</feature>
<reference evidence="10" key="1">
    <citation type="submission" date="2021-03" db="EMBL/GenBank/DDBJ databases">
        <title>Comparative genomics and phylogenomic investigation of the class Geoglossomycetes provide insights into ecological specialization and systematics.</title>
        <authorList>
            <person name="Melie T."/>
            <person name="Pirro S."/>
            <person name="Miller A.N."/>
            <person name="Quandt A."/>
        </authorList>
    </citation>
    <scope>NUCLEOTIDE SEQUENCE</scope>
    <source>
        <strain evidence="10">CAQ_001_2017</strain>
    </source>
</reference>
<dbReference type="Gene3D" id="2.60.40.150">
    <property type="entry name" value="C2 domain"/>
    <property type="match status" value="1"/>
</dbReference>
<dbReference type="CDD" id="cd00275">
    <property type="entry name" value="C2_PLC_like"/>
    <property type="match status" value="1"/>
</dbReference>
<dbReference type="InterPro" id="IPR000909">
    <property type="entry name" value="PLipase_C_PInositol-sp_X_dom"/>
</dbReference>
<feature type="compositionally biased region" description="Polar residues" evidence="7">
    <location>
        <begin position="49"/>
        <end position="58"/>
    </location>
</feature>
<dbReference type="SUPFAM" id="SSF47473">
    <property type="entry name" value="EF-hand"/>
    <property type="match status" value="1"/>
</dbReference>
<evidence type="ECO:0000313" key="10">
    <source>
        <dbReference type="EMBL" id="KAH0566533.1"/>
    </source>
</evidence>
<dbReference type="SMART" id="SM00149">
    <property type="entry name" value="PLCYc"/>
    <property type="match status" value="1"/>
</dbReference>
<evidence type="ECO:0000256" key="4">
    <source>
        <dbReference type="ARBA" id="ARBA00023098"/>
    </source>
</evidence>
<gene>
    <name evidence="10" type="ORF">GP486_000074</name>
</gene>
<keyword evidence="11" id="KW-1185">Reference proteome</keyword>
<dbReference type="SMART" id="SM00148">
    <property type="entry name" value="PLCXc"/>
    <property type="match status" value="1"/>
</dbReference>
<evidence type="ECO:0000256" key="6">
    <source>
        <dbReference type="RuleBase" id="RU361133"/>
    </source>
</evidence>
<dbReference type="InterPro" id="IPR011992">
    <property type="entry name" value="EF-hand-dom_pair"/>
</dbReference>
<organism evidence="10 11">
    <name type="scientific">Trichoglossum hirsutum</name>
    <dbReference type="NCBI Taxonomy" id="265104"/>
    <lineage>
        <taxon>Eukaryota</taxon>
        <taxon>Fungi</taxon>
        <taxon>Dikarya</taxon>
        <taxon>Ascomycota</taxon>
        <taxon>Pezizomycotina</taxon>
        <taxon>Geoglossomycetes</taxon>
        <taxon>Geoglossales</taxon>
        <taxon>Geoglossaceae</taxon>
        <taxon>Trichoglossum</taxon>
    </lineage>
</organism>
<keyword evidence="5" id="KW-0807">Transducer</keyword>
<dbReference type="InterPro" id="IPR001192">
    <property type="entry name" value="PI-PLC_fam"/>
</dbReference>
<evidence type="ECO:0000256" key="1">
    <source>
        <dbReference type="ARBA" id="ARBA00012368"/>
    </source>
</evidence>
<dbReference type="InterPro" id="IPR001711">
    <property type="entry name" value="PLipase_C_Pinositol-sp_Y"/>
</dbReference>
<evidence type="ECO:0000256" key="3">
    <source>
        <dbReference type="ARBA" id="ARBA00022963"/>
    </source>
</evidence>
<dbReference type="PROSITE" id="PS50004">
    <property type="entry name" value="C2"/>
    <property type="match status" value="1"/>
</dbReference>
<dbReference type="CDD" id="cd08598">
    <property type="entry name" value="PI-PLC1c_yeast"/>
    <property type="match status" value="1"/>
</dbReference>
<dbReference type="Pfam" id="PF00387">
    <property type="entry name" value="PI-PLC-Y"/>
    <property type="match status" value="1"/>
</dbReference>
<evidence type="ECO:0000259" key="9">
    <source>
        <dbReference type="PROSITE" id="PS50008"/>
    </source>
</evidence>
<dbReference type="EMBL" id="JAGHQM010000003">
    <property type="protein sequence ID" value="KAH0566533.1"/>
    <property type="molecule type" value="Genomic_DNA"/>
</dbReference>
<dbReference type="PRINTS" id="PR00390">
    <property type="entry name" value="PHPHLIPASEC"/>
</dbReference>
<dbReference type="InterPro" id="IPR017946">
    <property type="entry name" value="PLC-like_Pdiesterase_TIM-brl"/>
</dbReference>
<dbReference type="CDD" id="cd13360">
    <property type="entry name" value="PH_PLC_fungal"/>
    <property type="match status" value="1"/>
</dbReference>
<dbReference type="Gene3D" id="2.30.29.30">
    <property type="entry name" value="Pleckstrin-homology domain (PH domain)/Phosphotyrosine-binding domain (PTB)"/>
    <property type="match status" value="1"/>
</dbReference>
<dbReference type="Pfam" id="PF00388">
    <property type="entry name" value="PI-PLC-X"/>
    <property type="match status" value="1"/>
</dbReference>
<dbReference type="InterPro" id="IPR037755">
    <property type="entry name" value="Plc1_PH"/>
</dbReference>
<dbReference type="SMART" id="SM00239">
    <property type="entry name" value="C2"/>
    <property type="match status" value="1"/>
</dbReference>
<feature type="domain" description="PI-PLC Y-box" evidence="9">
    <location>
        <begin position="714"/>
        <end position="832"/>
    </location>
</feature>
<dbReference type="EC" id="3.1.4.11" evidence="1 6"/>
<comment type="caution">
    <text evidence="10">The sequence shown here is derived from an EMBL/GenBank/DDBJ whole genome shotgun (WGS) entry which is preliminary data.</text>
</comment>
<dbReference type="GO" id="GO:0051209">
    <property type="term" value="P:release of sequestered calcium ion into cytosol"/>
    <property type="evidence" value="ECO:0007669"/>
    <property type="project" value="TreeGrafter"/>
</dbReference>
<evidence type="ECO:0000256" key="5">
    <source>
        <dbReference type="ARBA" id="ARBA00023224"/>
    </source>
</evidence>
<feature type="domain" description="C2" evidence="8">
    <location>
        <begin position="837"/>
        <end position="994"/>
    </location>
</feature>
<comment type="catalytic activity">
    <reaction evidence="6">
        <text>a 1,2-diacyl-sn-glycero-3-phospho-(1D-myo-inositol-4,5-bisphosphate) + H2O = 1D-myo-inositol 1,4,5-trisphosphate + a 1,2-diacyl-sn-glycerol + H(+)</text>
        <dbReference type="Rhea" id="RHEA:33179"/>
        <dbReference type="ChEBI" id="CHEBI:15377"/>
        <dbReference type="ChEBI" id="CHEBI:15378"/>
        <dbReference type="ChEBI" id="CHEBI:17815"/>
        <dbReference type="ChEBI" id="CHEBI:58456"/>
        <dbReference type="ChEBI" id="CHEBI:203600"/>
        <dbReference type="EC" id="3.1.4.11"/>
    </reaction>
</comment>
<dbReference type="SUPFAM" id="SSF51695">
    <property type="entry name" value="PLC-like phosphodiesterases"/>
    <property type="match status" value="1"/>
</dbReference>
<dbReference type="SUPFAM" id="SSF50729">
    <property type="entry name" value="PH domain-like"/>
    <property type="match status" value="1"/>
</dbReference>
<evidence type="ECO:0000256" key="7">
    <source>
        <dbReference type="SAM" id="MobiDB-lite"/>
    </source>
</evidence>
<evidence type="ECO:0000313" key="11">
    <source>
        <dbReference type="Proteomes" id="UP000750711"/>
    </source>
</evidence>
<evidence type="ECO:0000259" key="8">
    <source>
        <dbReference type="PROSITE" id="PS50004"/>
    </source>
</evidence>
<dbReference type="PANTHER" id="PTHR10336:SF36">
    <property type="entry name" value="1-PHOSPHATIDYLINOSITOL 4,5-BISPHOSPHATE PHOSPHODIESTERASE BETA-4"/>
    <property type="match status" value="1"/>
</dbReference>
<dbReference type="Gene3D" id="3.20.20.190">
    <property type="entry name" value="Phosphatidylinositol (PI) phosphodiesterase"/>
    <property type="match status" value="1"/>
</dbReference>
<feature type="compositionally biased region" description="Basic and acidic residues" evidence="7">
    <location>
        <begin position="131"/>
        <end position="143"/>
    </location>
</feature>
<feature type="region of interest" description="Disordered" evidence="7">
    <location>
        <begin position="662"/>
        <end position="707"/>
    </location>
</feature>
<dbReference type="Proteomes" id="UP000750711">
    <property type="component" value="Unassembled WGS sequence"/>
</dbReference>
<keyword evidence="4 6" id="KW-0443">Lipid metabolism</keyword>
<sequence>MPIPLHITVPSATTSRVVVNVQGLASTSPRSFSPRNEKGGALSPEGPRGQSNTLLGGNLQPSEATMAIRPGQNAMSDAVTISKGPGLIRRLSRGAANKLTRRRTSSTHVECNSSSGPVIMRSRSESNGTLEKGRDSLDLRHDENDEEAIEEPSDSTVDGLTDDSRNSPGACSSRPGGEAIGPAIPPVLRKGSLLTKISRKKKVKRTFMLDVDTAIVSWDPTKPSKRFCVDDIKEIRVGADARNYREEFGIPAASESRWFTIIYAEYERNGRLKALHLIAPDEGMFSLWTTTLEKLSKFRIDMMSGLALQGEKLLRAHWRQEMAKQAASGIQAEGEEQMSLDRTEKLCRNLHINCSKAYLRAQFERANTDNTKSLTFPQFKEFVRLLKERKDVKDIFKAIASDPEAGLEEMKFMGFLCNEQGVDVESSRPHWQHVYAKFVRRSRSKEEVPGESRASRPSLMSFEAFSEFLSSPYNPVLLTSPREAQLDRPVNEYFISSSHNTYLMGRQVAGESSIEAYIRVLQRGCRCVEVDCWDGADGRPVVNHGRTLTSKVLFSDVIGAIGKYAFMSSPYPLIVSLEVHCSPEQQVTMADILKSTLGDRLVTEPLMTNSFVLPSPEELKHRILIKVKASEGGDESILSDVVGKDNSSALIATIGAPSLQASVPERSISTESNGAAGGHLTGTSSSSTTTDESDSKESSDLRRKRKHSNIVKPLGDLGVYVRGQKYCGFGLPESKSYNHVFSFSERTFENLCKDSELKLQLEKHNMRYLMRLYPSAYRINSSNFDPNKFWRRGVQMVALNWQTYDLGAQMNDAMFASGTDRTGYVLKPTQLRHSSHSPGPPADAAVRSKKEKKLVKFRVDMISAQQLPRPKNLGSDQGIDPYIEIEVFSADDKAKGVASGEGGLDASARNGMSGIGSPHRRRTKIIQDNGFNPIFNETFTMSLETKFPSMVFVRWTVWNSVDGRSYGDRNGALATFTAKLSSLQQGYRHLPLYDSNGDQFLFSTLFCKVKKEEVIPIEGVDARSGKVEALKQLGRSVLNRTIDRPSNTW</sequence>
<dbReference type="PROSITE" id="PS50008">
    <property type="entry name" value="PIPLC_Y_DOMAIN"/>
    <property type="match status" value="1"/>
</dbReference>
<dbReference type="GO" id="GO:0004435">
    <property type="term" value="F:phosphatidylinositol-4,5-bisphosphate phospholipase C activity"/>
    <property type="evidence" value="ECO:0007669"/>
    <property type="project" value="UniProtKB-EC"/>
</dbReference>
<dbReference type="InterPro" id="IPR000008">
    <property type="entry name" value="C2_dom"/>
</dbReference>
<dbReference type="Pfam" id="PF00168">
    <property type="entry name" value="C2"/>
    <property type="match status" value="1"/>
</dbReference>
<keyword evidence="2 6" id="KW-0378">Hydrolase</keyword>
<feature type="compositionally biased region" description="Polar residues" evidence="7">
    <location>
        <begin position="106"/>
        <end position="116"/>
    </location>
</feature>
<dbReference type="InterPro" id="IPR011993">
    <property type="entry name" value="PH-like_dom_sf"/>
</dbReference>
<evidence type="ECO:0000256" key="2">
    <source>
        <dbReference type="ARBA" id="ARBA00022801"/>
    </source>
</evidence>